<evidence type="ECO:0000313" key="2">
    <source>
        <dbReference type="Proteomes" id="UP001216139"/>
    </source>
</evidence>
<dbReference type="RefSeq" id="WP_273633361.1">
    <property type="nucleotide sequence ID" value="NZ_CP117167.1"/>
</dbReference>
<accession>A0ABY7TES4</accession>
<organism evidence="1 2">
    <name type="scientific">Mucilaginibacter jinjuensis</name>
    <dbReference type="NCBI Taxonomy" id="1176721"/>
    <lineage>
        <taxon>Bacteria</taxon>
        <taxon>Pseudomonadati</taxon>
        <taxon>Bacteroidota</taxon>
        <taxon>Sphingobacteriia</taxon>
        <taxon>Sphingobacteriales</taxon>
        <taxon>Sphingobacteriaceae</taxon>
        <taxon>Mucilaginibacter</taxon>
    </lineage>
</organism>
<dbReference type="Proteomes" id="UP001216139">
    <property type="component" value="Chromosome"/>
</dbReference>
<proteinExistence type="predicted"/>
<name>A0ABY7TES4_9SPHI</name>
<evidence type="ECO:0000313" key="1">
    <source>
        <dbReference type="EMBL" id="WCT14868.1"/>
    </source>
</evidence>
<sequence>MLVVLLSISTTGAQTATEIHKKYNLVNNDLAIKGYDPVAYFTFNKAKKGNKL</sequence>
<gene>
    <name evidence="1" type="ORF">PQO05_13060</name>
</gene>
<reference evidence="1 2" key="1">
    <citation type="submission" date="2023-02" db="EMBL/GenBank/DDBJ databases">
        <title>Genome sequence of Mucilaginibacter jinjuensis strain KACC 16571.</title>
        <authorList>
            <person name="Kim S."/>
            <person name="Heo J."/>
            <person name="Kwon S.-W."/>
        </authorList>
    </citation>
    <scope>NUCLEOTIDE SEQUENCE [LARGE SCALE GENOMIC DNA]</scope>
    <source>
        <strain evidence="1 2">KACC 16571</strain>
    </source>
</reference>
<dbReference type="EMBL" id="CP117167">
    <property type="protein sequence ID" value="WCT14868.1"/>
    <property type="molecule type" value="Genomic_DNA"/>
</dbReference>
<protein>
    <submittedName>
        <fullName evidence="1">Uncharacterized protein</fullName>
    </submittedName>
</protein>
<keyword evidence="2" id="KW-1185">Reference proteome</keyword>